<gene>
    <name evidence="7" type="ORF">OXX778_LOCUS6190</name>
</gene>
<dbReference type="InterPro" id="IPR000276">
    <property type="entry name" value="GPCR_Rhodpsn"/>
</dbReference>
<evidence type="ECO:0000256" key="1">
    <source>
        <dbReference type="ARBA" id="ARBA00004370"/>
    </source>
</evidence>
<evidence type="ECO:0000259" key="6">
    <source>
        <dbReference type="PROSITE" id="PS50262"/>
    </source>
</evidence>
<feature type="transmembrane region" description="Helical" evidence="5">
    <location>
        <begin position="275"/>
        <end position="296"/>
    </location>
</feature>
<dbReference type="PANTHER" id="PTHR46641">
    <property type="entry name" value="FMRFAMIDE RECEPTOR-RELATED"/>
    <property type="match status" value="1"/>
</dbReference>
<evidence type="ECO:0000256" key="4">
    <source>
        <dbReference type="ARBA" id="ARBA00023136"/>
    </source>
</evidence>
<name>A0A813SD96_9BILA</name>
<keyword evidence="8" id="KW-1185">Reference proteome</keyword>
<organism evidence="7 8">
    <name type="scientific">Brachionus calyciflorus</name>
    <dbReference type="NCBI Taxonomy" id="104777"/>
    <lineage>
        <taxon>Eukaryota</taxon>
        <taxon>Metazoa</taxon>
        <taxon>Spiralia</taxon>
        <taxon>Gnathifera</taxon>
        <taxon>Rotifera</taxon>
        <taxon>Eurotatoria</taxon>
        <taxon>Monogononta</taxon>
        <taxon>Pseudotrocha</taxon>
        <taxon>Ploima</taxon>
        <taxon>Brachionidae</taxon>
        <taxon>Brachionus</taxon>
    </lineage>
</organism>
<dbReference type="PROSITE" id="PS50262">
    <property type="entry name" value="G_PROTEIN_RECEP_F1_2"/>
    <property type="match status" value="1"/>
</dbReference>
<feature type="domain" description="G-protein coupled receptors family 1 profile" evidence="6">
    <location>
        <begin position="30"/>
        <end position="333"/>
    </location>
</feature>
<dbReference type="EMBL" id="CAJNOC010000716">
    <property type="protein sequence ID" value="CAF0795434.1"/>
    <property type="molecule type" value="Genomic_DNA"/>
</dbReference>
<keyword evidence="3 5" id="KW-1133">Transmembrane helix</keyword>
<feature type="transmembrane region" description="Helical" evidence="5">
    <location>
        <begin position="14"/>
        <end position="38"/>
    </location>
</feature>
<dbReference type="AlphaFoldDB" id="A0A813SD96"/>
<feature type="transmembrane region" description="Helical" evidence="5">
    <location>
        <begin position="218"/>
        <end position="238"/>
    </location>
</feature>
<dbReference type="PANTHER" id="PTHR46641:SF25">
    <property type="entry name" value="CNMAMIDE RECEPTOR-RELATED"/>
    <property type="match status" value="1"/>
</dbReference>
<protein>
    <recommendedName>
        <fullName evidence="6">G-protein coupled receptors family 1 profile domain-containing protein</fullName>
    </recommendedName>
</protein>
<feature type="transmembrane region" description="Helical" evidence="5">
    <location>
        <begin position="118"/>
        <end position="140"/>
    </location>
</feature>
<dbReference type="Gene3D" id="1.20.1070.10">
    <property type="entry name" value="Rhodopsin 7-helix transmembrane proteins"/>
    <property type="match status" value="1"/>
</dbReference>
<reference evidence="7" key="1">
    <citation type="submission" date="2021-02" db="EMBL/GenBank/DDBJ databases">
        <authorList>
            <person name="Nowell W R."/>
        </authorList>
    </citation>
    <scope>NUCLEOTIDE SEQUENCE</scope>
    <source>
        <strain evidence="7">Ploen Becks lab</strain>
    </source>
</reference>
<dbReference type="GO" id="GO:0004930">
    <property type="term" value="F:G protein-coupled receptor activity"/>
    <property type="evidence" value="ECO:0007669"/>
    <property type="project" value="InterPro"/>
</dbReference>
<evidence type="ECO:0000313" key="7">
    <source>
        <dbReference type="EMBL" id="CAF0795434.1"/>
    </source>
</evidence>
<dbReference type="GO" id="GO:0016020">
    <property type="term" value="C:membrane"/>
    <property type="evidence" value="ECO:0007669"/>
    <property type="project" value="UniProtKB-SubCell"/>
</dbReference>
<keyword evidence="2 5" id="KW-0812">Transmembrane</keyword>
<feature type="transmembrane region" description="Helical" evidence="5">
    <location>
        <begin position="50"/>
        <end position="72"/>
    </location>
</feature>
<comment type="caution">
    <text evidence="7">The sequence shown here is derived from an EMBL/GenBank/DDBJ whole genome shotgun (WGS) entry which is preliminary data.</text>
</comment>
<keyword evidence="4 5" id="KW-0472">Membrane</keyword>
<feature type="transmembrane region" description="Helical" evidence="5">
    <location>
        <begin position="316"/>
        <end position="336"/>
    </location>
</feature>
<accession>A0A813SD96</accession>
<evidence type="ECO:0000256" key="5">
    <source>
        <dbReference type="SAM" id="Phobius"/>
    </source>
</evidence>
<dbReference type="OrthoDB" id="9990906at2759"/>
<dbReference type="PRINTS" id="PR00237">
    <property type="entry name" value="GPCRRHODOPSN"/>
</dbReference>
<dbReference type="Pfam" id="PF00001">
    <property type="entry name" value="7tm_1"/>
    <property type="match status" value="1"/>
</dbReference>
<dbReference type="InterPro" id="IPR017452">
    <property type="entry name" value="GPCR_Rhodpsn_7TM"/>
</dbReference>
<evidence type="ECO:0000256" key="3">
    <source>
        <dbReference type="ARBA" id="ARBA00022989"/>
    </source>
</evidence>
<dbReference type="InterPro" id="IPR052954">
    <property type="entry name" value="GPCR-Ligand_Int"/>
</dbReference>
<evidence type="ECO:0000313" key="8">
    <source>
        <dbReference type="Proteomes" id="UP000663879"/>
    </source>
</evidence>
<evidence type="ECO:0000256" key="2">
    <source>
        <dbReference type="ARBA" id="ARBA00022692"/>
    </source>
</evidence>
<dbReference type="SUPFAM" id="SSF81321">
    <property type="entry name" value="Family A G protein-coupled receptor-like"/>
    <property type="match status" value="1"/>
</dbReference>
<dbReference type="Proteomes" id="UP000663879">
    <property type="component" value="Unassembled WGS sequence"/>
</dbReference>
<feature type="transmembrane region" description="Helical" evidence="5">
    <location>
        <begin position="160"/>
        <end position="181"/>
    </location>
</feature>
<comment type="subcellular location">
    <subcellularLocation>
        <location evidence="1">Membrane</location>
    </subcellularLocation>
</comment>
<sequence>MEPQGDTIFIITTYIYRIFTSLFLIIGTVTNILSAIVYSRKKMRKTSYSVYLFALAIVDLCVTINGNTRIFLMAFEFDFLKTNQSNLQKSFDSYSNQKIFKGIDIRETSLVACRTHRFLTYFFLQLSSVILCLLSIDRFFGCVLVLKSSRFCKPSIARKIILICIVFLVLFNAHFLGFMGFEMPINDETNSSKIIQCYEQKDSGYYSLIWGVYFYLDSLIYCIVPFIIMITCNISIITKIISSRIRSKQVIISKKKNQNVIAKNSRSMLATEKRISIILIVISLSFFIFTLPVFIMENLISEKKFESSPGLELALALSYMLMYSNHVINFFFYCSLGPSFRKEVKKLFPFLFFVNNKIDPVKVSRYNTAQFGASTSANPKRFISKGDISTYNKSIVLNPNPPKQSRLIVSFYKTTKIEEENSIRIKNTETELQVLYTDKNISQDMV</sequence>
<proteinExistence type="predicted"/>